<dbReference type="Gene3D" id="2.60.40.10">
    <property type="entry name" value="Immunoglobulins"/>
    <property type="match status" value="1"/>
</dbReference>
<feature type="non-terminal residue" evidence="2">
    <location>
        <position position="1"/>
    </location>
</feature>
<name>A0A0F8Z3W9_9ZZZZ</name>
<dbReference type="SUPFAM" id="SSF49265">
    <property type="entry name" value="Fibronectin type III"/>
    <property type="match status" value="1"/>
</dbReference>
<gene>
    <name evidence="2" type="ORF">LCGC14_2820300</name>
</gene>
<dbReference type="CDD" id="cd00063">
    <property type="entry name" value="FN3"/>
    <property type="match status" value="1"/>
</dbReference>
<dbReference type="PROSITE" id="PS50853">
    <property type="entry name" value="FN3"/>
    <property type="match status" value="1"/>
</dbReference>
<protein>
    <recommendedName>
        <fullName evidence="1">Fibronectin type-III domain-containing protein</fullName>
    </recommendedName>
</protein>
<dbReference type="InterPro" id="IPR013783">
    <property type="entry name" value="Ig-like_fold"/>
</dbReference>
<dbReference type="InterPro" id="IPR003961">
    <property type="entry name" value="FN3_dom"/>
</dbReference>
<evidence type="ECO:0000259" key="1">
    <source>
        <dbReference type="PROSITE" id="PS50853"/>
    </source>
</evidence>
<feature type="domain" description="Fibronectin type-III" evidence="1">
    <location>
        <begin position="1"/>
        <end position="96"/>
    </location>
</feature>
<comment type="caution">
    <text evidence="2">The sequence shown here is derived from an EMBL/GenBank/DDBJ whole genome shotgun (WGS) entry which is preliminary data.</text>
</comment>
<accession>A0A0F8Z3W9</accession>
<sequence>IQPIPITDITSTTATGHGNIENVGFSSVTAHGFVWATTVDPDTGDSSTDEGAGSVGVFSTDITGLTPGVKYFFRAYATNTQGTSYSANASFTAGNPASLLSRRGLATVQTRLHYTGEDGIEYWIQGTQV</sequence>
<dbReference type="AlphaFoldDB" id="A0A0F8Z3W9"/>
<dbReference type="InterPro" id="IPR036116">
    <property type="entry name" value="FN3_sf"/>
</dbReference>
<proteinExistence type="predicted"/>
<dbReference type="EMBL" id="LAZR01053432">
    <property type="protein sequence ID" value="KKK80760.1"/>
    <property type="molecule type" value="Genomic_DNA"/>
</dbReference>
<reference evidence="2" key="1">
    <citation type="journal article" date="2015" name="Nature">
        <title>Complex archaea that bridge the gap between prokaryotes and eukaryotes.</title>
        <authorList>
            <person name="Spang A."/>
            <person name="Saw J.H."/>
            <person name="Jorgensen S.L."/>
            <person name="Zaremba-Niedzwiedzka K."/>
            <person name="Martijn J."/>
            <person name="Lind A.E."/>
            <person name="van Eijk R."/>
            <person name="Schleper C."/>
            <person name="Guy L."/>
            <person name="Ettema T.J."/>
        </authorList>
    </citation>
    <scope>NUCLEOTIDE SEQUENCE</scope>
</reference>
<organism evidence="2">
    <name type="scientific">marine sediment metagenome</name>
    <dbReference type="NCBI Taxonomy" id="412755"/>
    <lineage>
        <taxon>unclassified sequences</taxon>
        <taxon>metagenomes</taxon>
        <taxon>ecological metagenomes</taxon>
    </lineage>
</organism>
<evidence type="ECO:0000313" key="2">
    <source>
        <dbReference type="EMBL" id="KKK80760.1"/>
    </source>
</evidence>